<dbReference type="RefSeq" id="WP_097323603.1">
    <property type="nucleotide sequence ID" value="NZ_OBDY01000015.1"/>
</dbReference>
<reference evidence="2" key="1">
    <citation type="submission" date="2017-09" db="EMBL/GenBank/DDBJ databases">
        <authorList>
            <person name="Varghese N."/>
            <person name="Submissions S."/>
        </authorList>
    </citation>
    <scope>NUCLEOTIDE SEQUENCE [LARGE SCALE GENOMIC DNA]</scope>
    <source>
        <strain evidence="2">CGMCC 4.6857</strain>
    </source>
</reference>
<evidence type="ECO:0000313" key="1">
    <source>
        <dbReference type="EMBL" id="SNY54789.1"/>
    </source>
</evidence>
<dbReference type="EMBL" id="OBDY01000015">
    <property type="protein sequence ID" value="SNY54789.1"/>
    <property type="molecule type" value="Genomic_DNA"/>
</dbReference>
<gene>
    <name evidence="1" type="ORF">SAMN05421748_115158</name>
</gene>
<dbReference type="AlphaFoldDB" id="A0A285J3A1"/>
<keyword evidence="2" id="KW-1185">Reference proteome</keyword>
<protein>
    <submittedName>
        <fullName evidence="1">Uncharacterized protein</fullName>
    </submittedName>
</protein>
<dbReference type="OrthoDB" id="115056at2"/>
<evidence type="ECO:0000313" key="2">
    <source>
        <dbReference type="Proteomes" id="UP000219612"/>
    </source>
</evidence>
<proteinExistence type="predicted"/>
<dbReference type="Pfam" id="PF19562">
    <property type="entry name" value="DUF6084"/>
    <property type="match status" value="1"/>
</dbReference>
<sequence length="214" mass="23916">MSGGYDFSVLDVTAEPWAVAPQLTARLRIAQTTGERVHALALHCQVRIEPHLRTYTSDEEDGLLGLFGERARWGQTLRPFVWMQCDTTVQGFTGQTETDLALPCTYDLEVIGTRYLHSLEAGEVPLSLLFSGTVFLRGGSGFEVTRVPWDCEARYRLPVAVWRQMIESYFPGTGWLRLESGLIEELARFRSARGLTSWDETVRALLAASGRATS</sequence>
<dbReference type="InterPro" id="IPR045730">
    <property type="entry name" value="DUF6084"/>
</dbReference>
<dbReference type="Proteomes" id="UP000219612">
    <property type="component" value="Unassembled WGS sequence"/>
</dbReference>
<name>A0A285J3A1_9ACTN</name>
<accession>A0A285J3A1</accession>
<organism evidence="1 2">
    <name type="scientific">Paractinoplanes atraurantiacus</name>
    <dbReference type="NCBI Taxonomy" id="1036182"/>
    <lineage>
        <taxon>Bacteria</taxon>
        <taxon>Bacillati</taxon>
        <taxon>Actinomycetota</taxon>
        <taxon>Actinomycetes</taxon>
        <taxon>Micromonosporales</taxon>
        <taxon>Micromonosporaceae</taxon>
        <taxon>Paractinoplanes</taxon>
    </lineage>
</organism>